<dbReference type="PANTHER" id="PTHR43491:SF1">
    <property type="entry name" value="UDP-N-ACETYL-D-MANNOSAMINE DEHYDROGENASE"/>
    <property type="match status" value="1"/>
</dbReference>
<dbReference type="Pfam" id="PF03721">
    <property type="entry name" value="UDPG_MGDP_dh_N"/>
    <property type="match status" value="1"/>
</dbReference>
<dbReference type="eggNOG" id="COG0677">
    <property type="taxonomic scope" value="Bacteria"/>
</dbReference>
<dbReference type="Gene3D" id="3.40.50.720">
    <property type="entry name" value="NAD(P)-binding Rossmann-like Domain"/>
    <property type="match status" value="2"/>
</dbReference>
<organism evidence="5 6">
    <name type="scientific">Aquamicrobium defluvii</name>
    <dbReference type="NCBI Taxonomy" id="69279"/>
    <lineage>
        <taxon>Bacteria</taxon>
        <taxon>Pseudomonadati</taxon>
        <taxon>Pseudomonadota</taxon>
        <taxon>Alphaproteobacteria</taxon>
        <taxon>Hyphomicrobiales</taxon>
        <taxon>Phyllobacteriaceae</taxon>
        <taxon>Aquamicrobium</taxon>
    </lineage>
</organism>
<dbReference type="InterPro" id="IPR036291">
    <property type="entry name" value="NAD(P)-bd_dom_sf"/>
</dbReference>
<dbReference type="SUPFAM" id="SSF52413">
    <property type="entry name" value="UDP-glucose/GDP-mannose dehydrogenase C-terminal domain"/>
    <property type="match status" value="1"/>
</dbReference>
<dbReference type="GO" id="GO:0051287">
    <property type="term" value="F:NAD binding"/>
    <property type="evidence" value="ECO:0007669"/>
    <property type="project" value="InterPro"/>
</dbReference>
<dbReference type="InterPro" id="IPR017476">
    <property type="entry name" value="UDP-Glc/GDP-Man"/>
</dbReference>
<dbReference type="EMBL" id="JENY01000028">
    <property type="protein sequence ID" value="EXL02823.1"/>
    <property type="molecule type" value="Genomic_DNA"/>
</dbReference>
<dbReference type="InterPro" id="IPR014026">
    <property type="entry name" value="UDP-Glc/GDP-Man_DH_dimer"/>
</dbReference>
<dbReference type="Pfam" id="PF03720">
    <property type="entry name" value="UDPG_MGDP_dh_C"/>
    <property type="match status" value="1"/>
</dbReference>
<dbReference type="GO" id="GO:0000271">
    <property type="term" value="P:polysaccharide biosynthetic process"/>
    <property type="evidence" value="ECO:0007669"/>
    <property type="project" value="InterPro"/>
</dbReference>
<protein>
    <submittedName>
        <fullName evidence="5">Nucleotide sugar dehydrogenase</fullName>
    </submittedName>
</protein>
<dbReference type="Pfam" id="PF00984">
    <property type="entry name" value="UDPG_MGDP_dh"/>
    <property type="match status" value="1"/>
</dbReference>
<sequence length="456" mass="49348">MPQPSSEQNGGSNNEAFEKLREAIGKRSARVGIVGLGYVGLPLAVTAANAGFPVLGFDIDANRVSRINAGETMIKHIDGALIKGAIDKGLFEATADFSRLDEADAILICVPTPLTRHREPDLSFVTATARVVAGRLRTGQLVVLESTTYPGTTDEVLRPILEEGGLKSGRDFFLAFSPEREDPGNPDFGTSTIPKVVGGDGPLAMELADALYGALVTRTVPVSSTATAEAVKLTENIFRAVNIALVNELKVVYEAMGIDVWEVIDAAKTKPFGFMPFYPGPGLGGHCIPIDPFYLTWKAREYEISTRFVELAGEINTAMPRRVVDKMARAMDEHLKRGLNGARVLVLGIAYKKNVDDMRESPSLRLIELLEERGAVIDYHDPHIPEITMTREHASLAGRRSVALEPETVTGYDAVLIATDHDAVDYGSVVENSKLVVDTRNACARHGLVSEKIVKA</sequence>
<keyword evidence="2" id="KW-0520">NAD</keyword>
<dbReference type="HOGENOM" id="CLU_023810_3_2_5"/>
<dbReference type="SMART" id="SM00984">
    <property type="entry name" value="UDPG_MGDP_dh_C"/>
    <property type="match status" value="1"/>
</dbReference>
<dbReference type="SUPFAM" id="SSF48179">
    <property type="entry name" value="6-phosphogluconate dehydrogenase C-terminal domain-like"/>
    <property type="match status" value="1"/>
</dbReference>
<reference evidence="5 6" key="1">
    <citation type="submission" date="2014-02" db="EMBL/GenBank/DDBJ databases">
        <title>Aquamicrobium defluvii Genome sequencing.</title>
        <authorList>
            <person name="Wang X."/>
        </authorList>
    </citation>
    <scope>NUCLEOTIDE SEQUENCE [LARGE SCALE GENOMIC DNA]</scope>
    <source>
        <strain evidence="5 6">W13Z1</strain>
    </source>
</reference>
<dbReference type="GO" id="GO:0016616">
    <property type="term" value="F:oxidoreductase activity, acting on the CH-OH group of donors, NAD or NADP as acceptor"/>
    <property type="evidence" value="ECO:0007669"/>
    <property type="project" value="InterPro"/>
</dbReference>
<dbReference type="PANTHER" id="PTHR43491">
    <property type="entry name" value="UDP-N-ACETYL-D-MANNOSAMINE DEHYDROGENASE"/>
    <property type="match status" value="1"/>
</dbReference>
<dbReference type="InterPro" id="IPR036220">
    <property type="entry name" value="UDP-Glc/GDP-Man_DH_C_sf"/>
</dbReference>
<dbReference type="InterPro" id="IPR001732">
    <property type="entry name" value="UDP-Glc/GDP-Man_DH_N"/>
</dbReference>
<proteinExistence type="inferred from homology"/>
<dbReference type="GO" id="GO:0016628">
    <property type="term" value="F:oxidoreductase activity, acting on the CH-CH group of donors, NAD or NADP as acceptor"/>
    <property type="evidence" value="ECO:0007669"/>
    <property type="project" value="InterPro"/>
</dbReference>
<feature type="domain" description="UDP-glucose/GDP-mannose dehydrogenase C-terminal" evidence="4">
    <location>
        <begin position="345"/>
        <end position="445"/>
    </location>
</feature>
<keyword evidence="1" id="KW-0560">Oxidoreductase</keyword>
<accession>A0A011UA97</accession>
<comment type="similarity">
    <text evidence="3">Belongs to the UDP-glucose/GDP-mannose dehydrogenase family.</text>
</comment>
<dbReference type="RefSeq" id="WP_051520715.1">
    <property type="nucleotide sequence ID" value="NZ_KK073900.1"/>
</dbReference>
<name>A0A011UA97_9HYPH</name>
<dbReference type="InterPro" id="IPR014027">
    <property type="entry name" value="UDP-Glc/GDP-Man_DH_C"/>
</dbReference>
<dbReference type="PIRSF" id="PIRSF000124">
    <property type="entry name" value="UDPglc_GDPman_dh"/>
    <property type="match status" value="1"/>
</dbReference>
<dbReference type="STRING" id="69279.BG36_13505"/>
<dbReference type="SUPFAM" id="SSF51735">
    <property type="entry name" value="NAD(P)-binding Rossmann-fold domains"/>
    <property type="match status" value="1"/>
</dbReference>
<dbReference type="Proteomes" id="UP000019849">
    <property type="component" value="Unassembled WGS sequence"/>
</dbReference>
<dbReference type="PIRSF" id="PIRSF500136">
    <property type="entry name" value="UDP_ManNAc_DH"/>
    <property type="match status" value="1"/>
</dbReference>
<evidence type="ECO:0000259" key="4">
    <source>
        <dbReference type="SMART" id="SM00984"/>
    </source>
</evidence>
<dbReference type="NCBIfam" id="TIGR03026">
    <property type="entry name" value="NDP-sugDHase"/>
    <property type="match status" value="1"/>
</dbReference>
<gene>
    <name evidence="5" type="ORF">BG36_13505</name>
</gene>
<evidence type="ECO:0000256" key="1">
    <source>
        <dbReference type="ARBA" id="ARBA00023002"/>
    </source>
</evidence>
<dbReference type="AlphaFoldDB" id="A0A011UA97"/>
<comment type="caution">
    <text evidence="5">The sequence shown here is derived from an EMBL/GenBank/DDBJ whole genome shotgun (WGS) entry which is preliminary data.</text>
</comment>
<dbReference type="InterPro" id="IPR008927">
    <property type="entry name" value="6-PGluconate_DH-like_C_sf"/>
</dbReference>
<evidence type="ECO:0000313" key="5">
    <source>
        <dbReference type="EMBL" id="EXL02823.1"/>
    </source>
</evidence>
<evidence type="ECO:0000256" key="2">
    <source>
        <dbReference type="ARBA" id="ARBA00023027"/>
    </source>
</evidence>
<dbReference type="InterPro" id="IPR028359">
    <property type="entry name" value="UDP_ManNAc/GlcNAc_DH"/>
</dbReference>
<dbReference type="PATRIC" id="fig|69279.3.peg.3795"/>
<evidence type="ECO:0000256" key="3">
    <source>
        <dbReference type="PIRNR" id="PIRNR000124"/>
    </source>
</evidence>
<evidence type="ECO:0000313" key="6">
    <source>
        <dbReference type="Proteomes" id="UP000019849"/>
    </source>
</evidence>